<comment type="caution">
    <text evidence="1">The sequence shown here is derived from an EMBL/GenBank/DDBJ whole genome shotgun (WGS) entry which is preliminary data.</text>
</comment>
<evidence type="ECO:0000313" key="1">
    <source>
        <dbReference type="EMBL" id="EON75826.1"/>
    </source>
</evidence>
<sequence>MAIPILSSFDCIFRFKLDKDRVFVHFEGIAKYFNDLFIPMGNCLNFEP</sequence>
<evidence type="ECO:0000313" key="2">
    <source>
        <dbReference type="Proteomes" id="UP000013909"/>
    </source>
</evidence>
<keyword evidence="2" id="KW-1185">Reference proteome</keyword>
<reference evidence="1 2" key="1">
    <citation type="submission" date="2013-02" db="EMBL/GenBank/DDBJ databases">
        <title>A novel strain isolated from Lonar lake, Maharashtra, India.</title>
        <authorList>
            <person name="Singh A."/>
        </authorList>
    </citation>
    <scope>NUCLEOTIDE SEQUENCE [LARGE SCALE GENOMIC DNA]</scope>
    <source>
        <strain evidence="1 2">AK24</strain>
    </source>
</reference>
<protein>
    <submittedName>
        <fullName evidence="1">Uncharacterized protein</fullName>
    </submittedName>
</protein>
<organism evidence="1 2">
    <name type="scientific">Lunatimonas lonarensis</name>
    <dbReference type="NCBI Taxonomy" id="1232681"/>
    <lineage>
        <taxon>Bacteria</taxon>
        <taxon>Pseudomonadati</taxon>
        <taxon>Bacteroidota</taxon>
        <taxon>Cytophagia</taxon>
        <taxon>Cytophagales</taxon>
        <taxon>Cyclobacteriaceae</taxon>
    </lineage>
</organism>
<name>R7ZNY1_9BACT</name>
<dbReference type="Proteomes" id="UP000013909">
    <property type="component" value="Unassembled WGS sequence"/>
</dbReference>
<gene>
    <name evidence="1" type="ORF">ADIS_3717</name>
</gene>
<proteinExistence type="predicted"/>
<accession>R7ZNY1</accession>
<dbReference type="AlphaFoldDB" id="R7ZNY1"/>
<dbReference type="EMBL" id="AQHR01000096">
    <property type="protein sequence ID" value="EON75826.1"/>
    <property type="molecule type" value="Genomic_DNA"/>
</dbReference>